<feature type="transmembrane region" description="Helical" evidence="5">
    <location>
        <begin position="80"/>
        <end position="99"/>
    </location>
</feature>
<dbReference type="InterPro" id="IPR036259">
    <property type="entry name" value="MFS_trans_sf"/>
</dbReference>
<dbReference type="STRING" id="177413.SAMN05660859_3964"/>
<accession>A0A1G4UIW4</accession>
<dbReference type="InterPro" id="IPR011701">
    <property type="entry name" value="MFS"/>
</dbReference>
<keyword evidence="4 5" id="KW-0472">Membrane</keyword>
<evidence type="ECO:0000313" key="7">
    <source>
        <dbReference type="EMBL" id="SCW93494.1"/>
    </source>
</evidence>
<dbReference type="Proteomes" id="UP000198889">
    <property type="component" value="Unassembled WGS sequence"/>
</dbReference>
<evidence type="ECO:0000256" key="1">
    <source>
        <dbReference type="ARBA" id="ARBA00004141"/>
    </source>
</evidence>
<dbReference type="RefSeq" id="WP_091443277.1">
    <property type="nucleotide sequence ID" value="NZ_FMTP01000008.1"/>
</dbReference>
<dbReference type="GO" id="GO:0016020">
    <property type="term" value="C:membrane"/>
    <property type="evidence" value="ECO:0007669"/>
    <property type="project" value="UniProtKB-SubCell"/>
</dbReference>
<dbReference type="InterPro" id="IPR020846">
    <property type="entry name" value="MFS_dom"/>
</dbReference>
<dbReference type="PANTHER" id="PTHR23514:SF13">
    <property type="entry name" value="INNER MEMBRANE PROTEIN YBJJ"/>
    <property type="match status" value="1"/>
</dbReference>
<reference evidence="8" key="1">
    <citation type="submission" date="2016-10" db="EMBL/GenBank/DDBJ databases">
        <authorList>
            <person name="Varghese N."/>
            <person name="Submissions S."/>
        </authorList>
    </citation>
    <scope>NUCLEOTIDE SEQUENCE [LARGE SCALE GENOMIC DNA]</scope>
    <source>
        <strain evidence="8">CGMCC 1.1761</strain>
    </source>
</reference>
<keyword evidence="2 5" id="KW-0812">Transmembrane</keyword>
<keyword evidence="8" id="KW-1185">Reference proteome</keyword>
<dbReference type="EMBL" id="FMTP01000008">
    <property type="protein sequence ID" value="SCW93494.1"/>
    <property type="molecule type" value="Genomic_DNA"/>
</dbReference>
<feature type="transmembrane region" description="Helical" evidence="5">
    <location>
        <begin position="145"/>
        <end position="167"/>
    </location>
</feature>
<evidence type="ECO:0000256" key="5">
    <source>
        <dbReference type="SAM" id="Phobius"/>
    </source>
</evidence>
<feature type="transmembrane region" description="Helical" evidence="5">
    <location>
        <begin position="52"/>
        <end position="73"/>
    </location>
</feature>
<evidence type="ECO:0000256" key="2">
    <source>
        <dbReference type="ARBA" id="ARBA00022692"/>
    </source>
</evidence>
<dbReference type="PROSITE" id="PS50850">
    <property type="entry name" value="MFS"/>
    <property type="match status" value="1"/>
</dbReference>
<feature type="transmembrane region" description="Helical" evidence="5">
    <location>
        <begin position="366"/>
        <end position="386"/>
    </location>
</feature>
<evidence type="ECO:0000256" key="3">
    <source>
        <dbReference type="ARBA" id="ARBA00022989"/>
    </source>
</evidence>
<dbReference type="AlphaFoldDB" id="A0A1G4UIW4"/>
<dbReference type="PANTHER" id="PTHR23514">
    <property type="entry name" value="BYPASS OF STOP CODON PROTEIN 6"/>
    <property type="match status" value="1"/>
</dbReference>
<dbReference type="GO" id="GO:0022857">
    <property type="term" value="F:transmembrane transporter activity"/>
    <property type="evidence" value="ECO:0007669"/>
    <property type="project" value="InterPro"/>
</dbReference>
<feature type="transmembrane region" description="Helical" evidence="5">
    <location>
        <begin position="302"/>
        <end position="324"/>
    </location>
</feature>
<feature type="transmembrane region" description="Helical" evidence="5">
    <location>
        <begin position="273"/>
        <end position="296"/>
    </location>
</feature>
<feature type="transmembrane region" description="Helical" evidence="5">
    <location>
        <begin position="336"/>
        <end position="360"/>
    </location>
</feature>
<feature type="transmembrane region" description="Helical" evidence="5">
    <location>
        <begin position="12"/>
        <end position="40"/>
    </location>
</feature>
<sequence>MSELSVAAERRALFASRVAVSAIFFVGGCGLTLWATYIPILKARAGLDDAQIGLVLMCVSLGCLCGMPAAGFLRPRLGPLRAGALAGLAFAAASFGPALGVTLPLLALAAAVFGLCFGFLDVCMNSHVSALERELGRPIMSSAHAFFSLGTVAGALAGGTLIGFGFAPPLGMGLASAGLVLLALAAMPWLWLPEHHVREAADTSVFRLPNRTMAGIGVLTVLAFVIELALIDWGALYLVQAMGAAPALAASGVAAFSVAMTTGRLLGDRATRALGAVTTIQISAAIAFAGVALIVFAPTTLATLPGFAIAGLGIANLVPILFSLSGRMPGIPPNAGIAMTVTIAYGGGLFGPPLIGFVAHALDLRAAFMMLTVGALVIVVAVRAVIPRAVRH</sequence>
<evidence type="ECO:0000259" key="6">
    <source>
        <dbReference type="PROSITE" id="PS50850"/>
    </source>
</evidence>
<dbReference type="Gene3D" id="1.20.1250.20">
    <property type="entry name" value="MFS general substrate transporter like domains"/>
    <property type="match status" value="2"/>
</dbReference>
<feature type="transmembrane region" description="Helical" evidence="5">
    <location>
        <begin position="173"/>
        <end position="192"/>
    </location>
</feature>
<feature type="transmembrane region" description="Helical" evidence="5">
    <location>
        <begin position="237"/>
        <end position="261"/>
    </location>
</feature>
<comment type="subcellular location">
    <subcellularLocation>
        <location evidence="1">Membrane</location>
        <topology evidence="1">Multi-pass membrane protein</topology>
    </subcellularLocation>
</comment>
<dbReference type="CDD" id="cd17393">
    <property type="entry name" value="MFS_MosC_like"/>
    <property type="match status" value="1"/>
</dbReference>
<name>A0A1G4UIW4_9HYPH</name>
<dbReference type="SUPFAM" id="SSF103473">
    <property type="entry name" value="MFS general substrate transporter"/>
    <property type="match status" value="1"/>
</dbReference>
<organism evidence="7 8">
    <name type="scientific">Ancylobacter rudongensis</name>
    <dbReference type="NCBI Taxonomy" id="177413"/>
    <lineage>
        <taxon>Bacteria</taxon>
        <taxon>Pseudomonadati</taxon>
        <taxon>Pseudomonadota</taxon>
        <taxon>Alphaproteobacteria</taxon>
        <taxon>Hyphomicrobiales</taxon>
        <taxon>Xanthobacteraceae</taxon>
        <taxon>Ancylobacter</taxon>
    </lineage>
</organism>
<gene>
    <name evidence="7" type="ORF">SAMN05660859_3964</name>
</gene>
<dbReference type="Pfam" id="PF07690">
    <property type="entry name" value="MFS_1"/>
    <property type="match status" value="1"/>
</dbReference>
<dbReference type="InterPro" id="IPR051788">
    <property type="entry name" value="MFS_Transporter"/>
</dbReference>
<proteinExistence type="predicted"/>
<protein>
    <submittedName>
        <fullName evidence="7">Fucose permease</fullName>
    </submittedName>
</protein>
<evidence type="ECO:0000313" key="8">
    <source>
        <dbReference type="Proteomes" id="UP000198889"/>
    </source>
</evidence>
<keyword evidence="3 5" id="KW-1133">Transmembrane helix</keyword>
<evidence type="ECO:0000256" key="4">
    <source>
        <dbReference type="ARBA" id="ARBA00023136"/>
    </source>
</evidence>
<feature type="domain" description="Major facilitator superfamily (MFS) profile" evidence="6">
    <location>
        <begin position="16"/>
        <end position="390"/>
    </location>
</feature>
<feature type="transmembrane region" description="Helical" evidence="5">
    <location>
        <begin position="105"/>
        <end position="124"/>
    </location>
</feature>
<feature type="transmembrane region" description="Helical" evidence="5">
    <location>
        <begin position="213"/>
        <end position="231"/>
    </location>
</feature>